<evidence type="ECO:0000313" key="2">
    <source>
        <dbReference type="Proteomes" id="UP001420932"/>
    </source>
</evidence>
<dbReference type="AlphaFoldDB" id="A0AAP0K0U2"/>
<sequence length="99" mass="11306">MERVEEAMLPTMLLVFCKLRGIKSGEFGESLNVVEKINSGTKSFLARPLWNEGDLGFQQKMVYASMRVTRLLNMSNFRDDAHLNSWDHSAFMRTCALST</sequence>
<keyword evidence="2" id="KW-1185">Reference proteome</keyword>
<comment type="caution">
    <text evidence="1">The sequence shown here is derived from an EMBL/GenBank/DDBJ whole genome shotgun (WGS) entry which is preliminary data.</text>
</comment>
<gene>
    <name evidence="1" type="ORF">Syun_011975</name>
</gene>
<evidence type="ECO:0000313" key="1">
    <source>
        <dbReference type="EMBL" id="KAK9142575.1"/>
    </source>
</evidence>
<organism evidence="1 2">
    <name type="scientific">Stephania yunnanensis</name>
    <dbReference type="NCBI Taxonomy" id="152371"/>
    <lineage>
        <taxon>Eukaryota</taxon>
        <taxon>Viridiplantae</taxon>
        <taxon>Streptophyta</taxon>
        <taxon>Embryophyta</taxon>
        <taxon>Tracheophyta</taxon>
        <taxon>Spermatophyta</taxon>
        <taxon>Magnoliopsida</taxon>
        <taxon>Ranunculales</taxon>
        <taxon>Menispermaceae</taxon>
        <taxon>Menispermoideae</taxon>
        <taxon>Cissampelideae</taxon>
        <taxon>Stephania</taxon>
    </lineage>
</organism>
<name>A0AAP0K0U2_9MAGN</name>
<dbReference type="Proteomes" id="UP001420932">
    <property type="component" value="Unassembled WGS sequence"/>
</dbReference>
<dbReference type="EMBL" id="JBBNAF010000005">
    <property type="protein sequence ID" value="KAK9142575.1"/>
    <property type="molecule type" value="Genomic_DNA"/>
</dbReference>
<accession>A0AAP0K0U2</accession>
<protein>
    <submittedName>
        <fullName evidence="1">Uncharacterized protein</fullName>
    </submittedName>
</protein>
<reference evidence="1 2" key="1">
    <citation type="submission" date="2024-01" db="EMBL/GenBank/DDBJ databases">
        <title>Genome assemblies of Stephania.</title>
        <authorList>
            <person name="Yang L."/>
        </authorList>
    </citation>
    <scope>NUCLEOTIDE SEQUENCE [LARGE SCALE GENOMIC DNA]</scope>
    <source>
        <strain evidence="1">YNDBR</strain>
        <tissue evidence="1">Leaf</tissue>
    </source>
</reference>
<proteinExistence type="predicted"/>